<accession>A0A0C2IRQ4</accession>
<keyword evidence="2" id="KW-1185">Reference proteome</keyword>
<sequence length="92" mass="10456">MPPAPAPPLEPRFVSAVFPLTLEQREAARRAFIDAVDPDAPCRVFRPHVRGSFNVCYFVEFDDGARWVVRFPIVSNVDNVWDKLQSEVATVR</sequence>
<evidence type="ECO:0000313" key="1">
    <source>
        <dbReference type="EMBL" id="KIH87662.1"/>
    </source>
</evidence>
<dbReference type="VEuPathDB" id="FungiDB:SPBR_05426"/>
<organism evidence="1 2">
    <name type="scientific">Sporothrix brasiliensis 5110</name>
    <dbReference type="NCBI Taxonomy" id="1398154"/>
    <lineage>
        <taxon>Eukaryota</taxon>
        <taxon>Fungi</taxon>
        <taxon>Dikarya</taxon>
        <taxon>Ascomycota</taxon>
        <taxon>Pezizomycotina</taxon>
        <taxon>Sordariomycetes</taxon>
        <taxon>Sordariomycetidae</taxon>
        <taxon>Ophiostomatales</taxon>
        <taxon>Ophiostomataceae</taxon>
        <taxon>Sporothrix</taxon>
    </lineage>
</organism>
<protein>
    <recommendedName>
        <fullName evidence="3">Aminoglycoside phosphotransferase domain-containing protein</fullName>
    </recommendedName>
</protein>
<gene>
    <name evidence="1" type="ORF">SPBR_05426</name>
</gene>
<reference evidence="1 2" key="1">
    <citation type="journal article" date="2014" name="BMC Genomics">
        <title>Comparative genomics of the major fungal agents of human and animal Sporotrichosis: Sporothrix schenckii and Sporothrix brasiliensis.</title>
        <authorList>
            <person name="Teixeira M.M."/>
            <person name="de Almeida L.G."/>
            <person name="Kubitschek-Barreira P."/>
            <person name="Alves F.L."/>
            <person name="Kioshima E.S."/>
            <person name="Abadio A.K."/>
            <person name="Fernandes L."/>
            <person name="Derengowski L.S."/>
            <person name="Ferreira K.S."/>
            <person name="Souza R.C."/>
            <person name="Ruiz J.C."/>
            <person name="de Andrade N.C."/>
            <person name="Paes H.C."/>
            <person name="Nicola A.M."/>
            <person name="Albuquerque P."/>
            <person name="Gerber A.L."/>
            <person name="Martins V.P."/>
            <person name="Peconick L.D."/>
            <person name="Neto A.V."/>
            <person name="Chaucanez C.B."/>
            <person name="Silva P.A."/>
            <person name="Cunha O.L."/>
            <person name="de Oliveira F.F."/>
            <person name="dos Santos T.C."/>
            <person name="Barros A.L."/>
            <person name="Soares M.A."/>
            <person name="de Oliveira L.M."/>
            <person name="Marini M.M."/>
            <person name="Villalobos-Duno H."/>
            <person name="Cunha M.M."/>
            <person name="de Hoog S."/>
            <person name="da Silveira J.F."/>
            <person name="Henrissat B."/>
            <person name="Nino-Vega G.A."/>
            <person name="Cisalpino P.S."/>
            <person name="Mora-Montes H.M."/>
            <person name="Almeida S.R."/>
            <person name="Stajich J.E."/>
            <person name="Lopes-Bezerra L.M."/>
            <person name="Vasconcelos A.T."/>
            <person name="Felipe M.S."/>
        </authorList>
    </citation>
    <scope>NUCLEOTIDE SEQUENCE [LARGE SCALE GENOMIC DNA]</scope>
    <source>
        <strain evidence="1 2">5110</strain>
    </source>
</reference>
<dbReference type="HOGENOM" id="CLU_187069_0_0_1"/>
<dbReference type="RefSeq" id="XP_040615672.1">
    <property type="nucleotide sequence ID" value="XM_040763702.1"/>
</dbReference>
<dbReference type="EMBL" id="AWTV01000010">
    <property type="protein sequence ID" value="KIH87662.1"/>
    <property type="molecule type" value="Genomic_DNA"/>
</dbReference>
<dbReference type="GeneID" id="63678623"/>
<dbReference type="OrthoDB" id="10003767at2759"/>
<comment type="caution">
    <text evidence="1">The sequence shown here is derived from an EMBL/GenBank/DDBJ whole genome shotgun (WGS) entry which is preliminary data.</text>
</comment>
<evidence type="ECO:0000313" key="2">
    <source>
        <dbReference type="Proteomes" id="UP000031575"/>
    </source>
</evidence>
<evidence type="ECO:0008006" key="3">
    <source>
        <dbReference type="Google" id="ProtNLM"/>
    </source>
</evidence>
<dbReference type="Proteomes" id="UP000031575">
    <property type="component" value="Unassembled WGS sequence"/>
</dbReference>
<proteinExistence type="predicted"/>
<name>A0A0C2IRQ4_9PEZI</name>
<dbReference type="AlphaFoldDB" id="A0A0C2IRQ4"/>